<dbReference type="AlphaFoldDB" id="B1Y411"/>
<dbReference type="EMBL" id="CP001013">
    <property type="protein sequence ID" value="ACB34533.1"/>
    <property type="molecule type" value="Genomic_DNA"/>
</dbReference>
<sequence precursor="true">MTHHIPQRPSRRAIERVLAGICTSLVSTLAIVLGSCVAPQSAHAAEPVTVGLHLATAHTAGGYNPVNPGLYIRTARGLTLGIYRNSMRATSAYAAYTHEWLGGHLALTAGAVTGYAALPVAPLLVPSVRLDLVDGFSARLAYLPKPPHYGGSAGLHLSVERSF</sequence>
<evidence type="ECO:0000313" key="2">
    <source>
        <dbReference type="Proteomes" id="UP000001693"/>
    </source>
</evidence>
<accession>B1Y411</accession>
<evidence type="ECO:0000313" key="1">
    <source>
        <dbReference type="EMBL" id="ACB34533.1"/>
    </source>
</evidence>
<dbReference type="KEGG" id="lch:Lcho_2267"/>
<dbReference type="HOGENOM" id="CLU_1625037_0_0_4"/>
<gene>
    <name evidence="1" type="ordered locus">Lcho_2267</name>
</gene>
<name>B1Y411_LEPCP</name>
<keyword evidence="2" id="KW-1185">Reference proteome</keyword>
<proteinExistence type="predicted"/>
<dbReference type="Proteomes" id="UP000001693">
    <property type="component" value="Chromosome"/>
</dbReference>
<dbReference type="OrthoDB" id="8848687at2"/>
<organism evidence="1 2">
    <name type="scientific">Leptothrix cholodnii (strain ATCC 51168 / LMG 8142 / SP-6)</name>
    <name type="common">Leptothrix discophora (strain SP-6)</name>
    <dbReference type="NCBI Taxonomy" id="395495"/>
    <lineage>
        <taxon>Bacteria</taxon>
        <taxon>Pseudomonadati</taxon>
        <taxon>Pseudomonadota</taxon>
        <taxon>Betaproteobacteria</taxon>
        <taxon>Burkholderiales</taxon>
        <taxon>Sphaerotilaceae</taxon>
        <taxon>Leptothrix</taxon>
    </lineage>
</organism>
<dbReference type="eggNOG" id="ENOG502ZY0X">
    <property type="taxonomic scope" value="Bacteria"/>
</dbReference>
<dbReference type="STRING" id="395495.Lcho_2267"/>
<reference evidence="1 2" key="1">
    <citation type="submission" date="2008-03" db="EMBL/GenBank/DDBJ databases">
        <title>Complete sequence of Leptothrix cholodnii SP-6.</title>
        <authorList>
            <consortium name="US DOE Joint Genome Institute"/>
            <person name="Copeland A."/>
            <person name="Lucas S."/>
            <person name="Lapidus A."/>
            <person name="Glavina del Rio T."/>
            <person name="Dalin E."/>
            <person name="Tice H."/>
            <person name="Bruce D."/>
            <person name="Goodwin L."/>
            <person name="Pitluck S."/>
            <person name="Chertkov O."/>
            <person name="Brettin T."/>
            <person name="Detter J.C."/>
            <person name="Han C."/>
            <person name="Kuske C.R."/>
            <person name="Schmutz J."/>
            <person name="Larimer F."/>
            <person name="Land M."/>
            <person name="Hauser L."/>
            <person name="Kyrpides N."/>
            <person name="Lykidis A."/>
            <person name="Emerson D."/>
            <person name="Richardson P."/>
        </authorList>
    </citation>
    <scope>NUCLEOTIDE SEQUENCE [LARGE SCALE GENOMIC DNA]</scope>
    <source>
        <strain evidence="2">ATCC 51168 / LMG 8142 / SP-6</strain>
    </source>
</reference>
<protein>
    <submittedName>
        <fullName evidence="1">Uncharacterized protein</fullName>
    </submittedName>
</protein>
<dbReference type="RefSeq" id="WP_012347293.1">
    <property type="nucleotide sequence ID" value="NC_010524.1"/>
</dbReference>